<dbReference type="InterPro" id="IPR013747">
    <property type="entry name" value="ACP_syn_III_C"/>
</dbReference>
<dbReference type="GO" id="GO:0004315">
    <property type="term" value="F:3-oxoacyl-[acyl-carrier-protein] synthase activity"/>
    <property type="evidence" value="ECO:0007669"/>
    <property type="project" value="InterPro"/>
</dbReference>
<dbReference type="EMBL" id="BONZ01000083">
    <property type="protein sequence ID" value="GIH19623.1"/>
    <property type="molecule type" value="Genomic_DNA"/>
</dbReference>
<feature type="domain" description="Beta-ketoacyl-[acyl-carrier-protein] synthase III N-terminal" evidence="4">
    <location>
        <begin position="136"/>
        <end position="212"/>
    </location>
</feature>
<accession>A0A8J3QZ89</accession>
<protein>
    <submittedName>
        <fullName evidence="5">3-oxoacyl-[acyl-carrier-protein] synthase 3</fullName>
    </submittedName>
</protein>
<evidence type="ECO:0000259" key="4">
    <source>
        <dbReference type="Pfam" id="PF08545"/>
    </source>
</evidence>
<comment type="caution">
    <text evidence="5">The sequence shown here is derived from an EMBL/GenBank/DDBJ whole genome shotgun (WGS) entry which is preliminary data.</text>
</comment>
<organism evidence="5 6">
    <name type="scientific">Rugosimonospora africana</name>
    <dbReference type="NCBI Taxonomy" id="556532"/>
    <lineage>
        <taxon>Bacteria</taxon>
        <taxon>Bacillati</taxon>
        <taxon>Actinomycetota</taxon>
        <taxon>Actinomycetes</taxon>
        <taxon>Micromonosporales</taxon>
        <taxon>Micromonosporaceae</taxon>
        <taxon>Rugosimonospora</taxon>
    </lineage>
</organism>
<evidence type="ECO:0000313" key="6">
    <source>
        <dbReference type="Proteomes" id="UP000642748"/>
    </source>
</evidence>
<dbReference type="AlphaFoldDB" id="A0A8J3QZ89"/>
<sequence length="367" mass="39147">MEPSSSVECGDALLAPRQAPPGRGEAPVVDFGLAGFGVKLADPSPVRELAAAHPDDVDRIIGYGHRHVRRAASDVGLTDLALEAGRDALSSADVDPAEVDLVVLATTDLTEYLYWDAAASLAHRLGAGRAECCLLTQACTTGVVAFDVVAGKFASHPDYTAALIVAANRTCEPYWDRATTQSMVFSDGAAAALARRGHPALRWLATEVLTDGRYADLYRMDGGGTAAPFGATVPNSDAYRARDAWNVVEFFDYDATRFEQFVRQLDENARTVVERACRRAGVGLTDIDRLCMLADNEAAMGSLAETLHIPLERTTAALALEHGHLGAADPLFGLADLRARRDLPAGGIVALFSRGRGMHWACTLVQV</sequence>
<dbReference type="GO" id="GO:0006633">
    <property type="term" value="P:fatty acid biosynthetic process"/>
    <property type="evidence" value="ECO:0007669"/>
    <property type="project" value="InterPro"/>
</dbReference>
<dbReference type="Pfam" id="PF08545">
    <property type="entry name" value="ACP_syn_III"/>
    <property type="match status" value="1"/>
</dbReference>
<dbReference type="RefSeq" id="WP_203923076.1">
    <property type="nucleotide sequence ID" value="NZ_BONZ01000083.1"/>
</dbReference>
<dbReference type="Gene3D" id="3.40.47.10">
    <property type="match status" value="2"/>
</dbReference>
<reference evidence="5" key="1">
    <citation type="submission" date="2021-01" db="EMBL/GenBank/DDBJ databases">
        <title>Whole genome shotgun sequence of Rugosimonospora africana NBRC 104875.</title>
        <authorList>
            <person name="Komaki H."/>
            <person name="Tamura T."/>
        </authorList>
    </citation>
    <scope>NUCLEOTIDE SEQUENCE</scope>
    <source>
        <strain evidence="5">NBRC 104875</strain>
    </source>
</reference>
<dbReference type="Pfam" id="PF08541">
    <property type="entry name" value="ACP_syn_III_C"/>
    <property type="match status" value="1"/>
</dbReference>
<evidence type="ECO:0000256" key="1">
    <source>
        <dbReference type="ARBA" id="ARBA00022679"/>
    </source>
</evidence>
<evidence type="ECO:0000256" key="2">
    <source>
        <dbReference type="ARBA" id="ARBA00023315"/>
    </source>
</evidence>
<evidence type="ECO:0000259" key="3">
    <source>
        <dbReference type="Pfam" id="PF08541"/>
    </source>
</evidence>
<evidence type="ECO:0000313" key="5">
    <source>
        <dbReference type="EMBL" id="GIH19623.1"/>
    </source>
</evidence>
<dbReference type="GO" id="GO:0044550">
    <property type="term" value="P:secondary metabolite biosynthetic process"/>
    <property type="evidence" value="ECO:0007669"/>
    <property type="project" value="TreeGrafter"/>
</dbReference>
<proteinExistence type="predicted"/>
<dbReference type="SUPFAM" id="SSF53901">
    <property type="entry name" value="Thiolase-like"/>
    <property type="match status" value="1"/>
</dbReference>
<dbReference type="InterPro" id="IPR013751">
    <property type="entry name" value="ACP_syn_III_N"/>
</dbReference>
<dbReference type="InterPro" id="IPR016039">
    <property type="entry name" value="Thiolase-like"/>
</dbReference>
<name>A0A8J3QZ89_9ACTN</name>
<keyword evidence="2" id="KW-0012">Acyltransferase</keyword>
<keyword evidence="6" id="KW-1185">Reference proteome</keyword>
<dbReference type="PANTHER" id="PTHR34069">
    <property type="entry name" value="3-OXOACYL-[ACYL-CARRIER-PROTEIN] SYNTHASE 3"/>
    <property type="match status" value="1"/>
</dbReference>
<keyword evidence="1" id="KW-0808">Transferase</keyword>
<feature type="domain" description="Beta-ketoacyl-[acyl-carrier-protein] synthase III C-terminal" evidence="3">
    <location>
        <begin position="277"/>
        <end position="366"/>
    </location>
</feature>
<dbReference type="Proteomes" id="UP000642748">
    <property type="component" value="Unassembled WGS sequence"/>
</dbReference>
<gene>
    <name evidence="5" type="primary">fabH</name>
    <name evidence="5" type="ORF">Raf01_77950</name>
</gene>
<dbReference type="PANTHER" id="PTHR34069:SF2">
    <property type="entry name" value="BETA-KETOACYL-[ACYL-CARRIER-PROTEIN] SYNTHASE III"/>
    <property type="match status" value="1"/>
</dbReference>